<dbReference type="GO" id="GO:0016491">
    <property type="term" value="F:oxidoreductase activity"/>
    <property type="evidence" value="ECO:0007669"/>
    <property type="project" value="UniProtKB-KW"/>
</dbReference>
<dbReference type="Pfam" id="PF13561">
    <property type="entry name" value="adh_short_C2"/>
    <property type="match status" value="1"/>
</dbReference>
<evidence type="ECO:0000256" key="1">
    <source>
        <dbReference type="ARBA" id="ARBA00006484"/>
    </source>
</evidence>
<evidence type="ECO:0000313" key="5">
    <source>
        <dbReference type="Proteomes" id="UP000237822"/>
    </source>
</evidence>
<evidence type="ECO:0000256" key="2">
    <source>
        <dbReference type="ARBA" id="ARBA00023002"/>
    </source>
</evidence>
<keyword evidence="2" id="KW-0560">Oxidoreductase</keyword>
<comment type="similarity">
    <text evidence="1">Belongs to the short-chain dehydrogenases/reductases (SDR) family.</text>
</comment>
<sequence length="259" mass="26987">MTTDPAWLEAQFGLAGRTALVTGARTGIGRACAVALAAAGADVVLWGREAGDVDEVAAEVEALGRKAFGVAADLADRDAVRELATQVADEHRIDVLVNNGGTIRRSPAAEMSMEDWDLVRAVNLDSVWLLSQVLGARMVERGDGAVVTIASLLSFQGGVTVPGYAATKHAVAGLTKALANEWAASGVRVNAVAPGYVETNNTEALRADEERFEAISGRIPAGRWAKPEDIAPAVVYLASPGAAYVNGHVLTVDGGWMAR</sequence>
<dbReference type="InterPro" id="IPR050259">
    <property type="entry name" value="SDR"/>
</dbReference>
<dbReference type="SUPFAM" id="SSF51735">
    <property type="entry name" value="NAD(P)-binding Rossmann-fold domains"/>
    <property type="match status" value="1"/>
</dbReference>
<comment type="caution">
    <text evidence="4">The sequence shown here is derived from an EMBL/GenBank/DDBJ whole genome shotgun (WGS) entry which is preliminary data.</text>
</comment>
<dbReference type="GO" id="GO:0032787">
    <property type="term" value="P:monocarboxylic acid metabolic process"/>
    <property type="evidence" value="ECO:0007669"/>
    <property type="project" value="UniProtKB-ARBA"/>
</dbReference>
<evidence type="ECO:0000313" key="4">
    <source>
        <dbReference type="EMBL" id="PRY58241.1"/>
    </source>
</evidence>
<protein>
    <submittedName>
        <fullName evidence="4">2-deoxy-D-gluconate 3-dehydrogenase</fullName>
    </submittedName>
</protein>
<proteinExistence type="inferred from homology"/>
<evidence type="ECO:0000259" key="3">
    <source>
        <dbReference type="SMART" id="SM00822"/>
    </source>
</evidence>
<dbReference type="InterPro" id="IPR057326">
    <property type="entry name" value="KR_dom"/>
</dbReference>
<dbReference type="PRINTS" id="PR00080">
    <property type="entry name" value="SDRFAMILY"/>
</dbReference>
<dbReference type="EMBL" id="PVTI01000012">
    <property type="protein sequence ID" value="PRY58241.1"/>
    <property type="molecule type" value="Genomic_DNA"/>
</dbReference>
<dbReference type="InterPro" id="IPR002347">
    <property type="entry name" value="SDR_fam"/>
</dbReference>
<dbReference type="PANTHER" id="PTHR42879">
    <property type="entry name" value="3-OXOACYL-(ACYL-CARRIER-PROTEIN) REDUCTASE"/>
    <property type="match status" value="1"/>
</dbReference>
<name>A0A2T0UJW9_9MICO</name>
<dbReference type="OrthoDB" id="286404at2"/>
<dbReference type="InterPro" id="IPR020904">
    <property type="entry name" value="Sc_DH/Rdtase_CS"/>
</dbReference>
<reference evidence="4 5" key="1">
    <citation type="submission" date="2018-03" db="EMBL/GenBank/DDBJ databases">
        <title>Genomic Encyclopedia of Archaeal and Bacterial Type Strains, Phase II (KMG-II): from individual species to whole genera.</title>
        <authorList>
            <person name="Goeker M."/>
        </authorList>
    </citation>
    <scope>NUCLEOTIDE SEQUENCE [LARGE SCALE GENOMIC DNA]</scope>
    <source>
        <strain evidence="4 5">ATCC BAA-1496</strain>
    </source>
</reference>
<dbReference type="RefSeq" id="WP_106297575.1">
    <property type="nucleotide sequence ID" value="NZ_PVTI01000012.1"/>
</dbReference>
<dbReference type="AlphaFoldDB" id="A0A2T0UJW9"/>
<dbReference type="Gene3D" id="3.40.50.720">
    <property type="entry name" value="NAD(P)-binding Rossmann-like Domain"/>
    <property type="match status" value="1"/>
</dbReference>
<dbReference type="Proteomes" id="UP000237822">
    <property type="component" value="Unassembled WGS sequence"/>
</dbReference>
<keyword evidence="5" id="KW-1185">Reference proteome</keyword>
<accession>A0A2T0UJW9</accession>
<organism evidence="4 5">
    <name type="scientific">Knoellia remsis</name>
    <dbReference type="NCBI Taxonomy" id="407159"/>
    <lineage>
        <taxon>Bacteria</taxon>
        <taxon>Bacillati</taxon>
        <taxon>Actinomycetota</taxon>
        <taxon>Actinomycetes</taxon>
        <taxon>Micrococcales</taxon>
        <taxon>Intrasporangiaceae</taxon>
        <taxon>Knoellia</taxon>
    </lineage>
</organism>
<dbReference type="SMART" id="SM00822">
    <property type="entry name" value="PKS_KR"/>
    <property type="match status" value="1"/>
</dbReference>
<dbReference type="PRINTS" id="PR00081">
    <property type="entry name" value="GDHRDH"/>
</dbReference>
<dbReference type="PROSITE" id="PS00061">
    <property type="entry name" value="ADH_SHORT"/>
    <property type="match status" value="1"/>
</dbReference>
<dbReference type="InterPro" id="IPR036291">
    <property type="entry name" value="NAD(P)-bd_dom_sf"/>
</dbReference>
<feature type="domain" description="Ketoreductase" evidence="3">
    <location>
        <begin position="17"/>
        <end position="185"/>
    </location>
</feature>
<dbReference type="PANTHER" id="PTHR42879:SF2">
    <property type="entry name" value="3-OXOACYL-[ACYL-CARRIER-PROTEIN] REDUCTASE FABG"/>
    <property type="match status" value="1"/>
</dbReference>
<dbReference type="FunFam" id="3.40.50.720:FF:000084">
    <property type="entry name" value="Short-chain dehydrogenase reductase"/>
    <property type="match status" value="1"/>
</dbReference>
<gene>
    <name evidence="4" type="ORF">BCF74_11258</name>
</gene>